<dbReference type="AlphaFoldDB" id="A0A964BSH0"/>
<protein>
    <submittedName>
        <fullName evidence="2">Uncharacterized protein</fullName>
    </submittedName>
</protein>
<dbReference type="RefSeq" id="WP_229641753.1">
    <property type="nucleotide sequence ID" value="NZ_JADWDC010000050.1"/>
</dbReference>
<dbReference type="EMBL" id="JADWDC010000050">
    <property type="protein sequence ID" value="MCC0178650.1"/>
    <property type="molecule type" value="Genomic_DNA"/>
</dbReference>
<feature type="region of interest" description="Disordered" evidence="1">
    <location>
        <begin position="1"/>
        <end position="63"/>
    </location>
</feature>
<organism evidence="2 3">
    <name type="scientific">Waterburya agarophytonicola KI4</name>
    <dbReference type="NCBI Taxonomy" id="2874699"/>
    <lineage>
        <taxon>Bacteria</taxon>
        <taxon>Bacillati</taxon>
        <taxon>Cyanobacteriota</taxon>
        <taxon>Cyanophyceae</taxon>
        <taxon>Pleurocapsales</taxon>
        <taxon>Hyellaceae</taxon>
        <taxon>Waterburya</taxon>
        <taxon>Waterburya agarophytonicola</taxon>
    </lineage>
</organism>
<gene>
    <name evidence="2" type="ORF">I4641_16895</name>
</gene>
<evidence type="ECO:0000313" key="2">
    <source>
        <dbReference type="EMBL" id="MCC0178650.1"/>
    </source>
</evidence>
<dbReference type="Proteomes" id="UP000729733">
    <property type="component" value="Unassembled WGS sequence"/>
</dbReference>
<proteinExistence type="predicted"/>
<accession>A0A964BSH0</accession>
<sequence length="63" mass="7352">MAKRRNAKKEKAARNKINARKFRKQTSRYGNRGRRNYNNTDKKETTEENNDSSESTSTTANNN</sequence>
<comment type="caution">
    <text evidence="2">The sequence shown here is derived from an EMBL/GenBank/DDBJ whole genome shotgun (WGS) entry which is preliminary data.</text>
</comment>
<evidence type="ECO:0000313" key="3">
    <source>
        <dbReference type="Proteomes" id="UP000729733"/>
    </source>
</evidence>
<feature type="compositionally biased region" description="Low complexity" evidence="1">
    <location>
        <begin position="52"/>
        <end position="63"/>
    </location>
</feature>
<feature type="compositionally biased region" description="Basic residues" evidence="1">
    <location>
        <begin position="17"/>
        <end position="35"/>
    </location>
</feature>
<reference evidence="2" key="1">
    <citation type="journal article" date="2021" name="Antonie Van Leeuwenhoek">
        <title>Draft genome and description of Waterburya agarophytonicola gen. nov. sp. nov. (Pleurocapsales, Cyanobacteria): a seaweed symbiont.</title>
        <authorList>
            <person name="Bonthond G."/>
            <person name="Shalygin S."/>
            <person name="Bayer T."/>
            <person name="Weinberger F."/>
        </authorList>
    </citation>
    <scope>NUCLEOTIDE SEQUENCE</scope>
    <source>
        <strain evidence="2">KI4</strain>
    </source>
</reference>
<name>A0A964BSH0_9CYAN</name>
<keyword evidence="3" id="KW-1185">Reference proteome</keyword>
<evidence type="ECO:0000256" key="1">
    <source>
        <dbReference type="SAM" id="MobiDB-lite"/>
    </source>
</evidence>